<name>A0A1H8UJC9_9ACTN</name>
<protein>
    <submittedName>
        <fullName evidence="1">Uncharacterized protein</fullName>
    </submittedName>
</protein>
<evidence type="ECO:0000313" key="2">
    <source>
        <dbReference type="Proteomes" id="UP000182975"/>
    </source>
</evidence>
<keyword evidence="2" id="KW-1185">Reference proteome</keyword>
<gene>
    <name evidence="1" type="ORF">SAMN02910314_01980</name>
</gene>
<reference evidence="2" key="1">
    <citation type="submission" date="2016-10" db="EMBL/GenBank/DDBJ databases">
        <authorList>
            <person name="Varghese N."/>
        </authorList>
    </citation>
    <scope>NUCLEOTIDE SEQUENCE [LARGE SCALE GENOMIC DNA]</scope>
    <source>
        <strain evidence="2">DSM 21843</strain>
    </source>
</reference>
<dbReference type="Proteomes" id="UP000182975">
    <property type="component" value="Unassembled WGS sequence"/>
</dbReference>
<evidence type="ECO:0000313" key="1">
    <source>
        <dbReference type="EMBL" id="SEP03295.1"/>
    </source>
</evidence>
<sequence>MLNGIEMKTLLTSRNAHGAVKNYFDKSIGKKGMKRLVIDNYESLHITDSDLCAAIRGLIKNEEYAAEFDWVTILDKSGNLIDVIRK</sequence>
<organism evidence="1 2">
    <name type="scientific">Denitrobacterium detoxificans</name>
    <dbReference type="NCBI Taxonomy" id="79604"/>
    <lineage>
        <taxon>Bacteria</taxon>
        <taxon>Bacillati</taxon>
        <taxon>Actinomycetota</taxon>
        <taxon>Coriobacteriia</taxon>
        <taxon>Eggerthellales</taxon>
        <taxon>Eggerthellaceae</taxon>
        <taxon>Denitrobacterium</taxon>
    </lineage>
</organism>
<dbReference type="AlphaFoldDB" id="A0A1H8UJC9"/>
<accession>A0A1H8UJC9</accession>
<dbReference type="EMBL" id="FOEC01000023">
    <property type="protein sequence ID" value="SEP03295.1"/>
    <property type="molecule type" value="Genomic_DNA"/>
</dbReference>
<proteinExistence type="predicted"/>